<dbReference type="PROSITE" id="PS51406">
    <property type="entry name" value="FIBRINOGEN_C_2"/>
    <property type="match status" value="1"/>
</dbReference>
<dbReference type="CDD" id="cd00087">
    <property type="entry name" value="FReD"/>
    <property type="match status" value="1"/>
</dbReference>
<protein>
    <submittedName>
        <fullName evidence="5">Microfibril-associated glycoprotein 4-like</fullName>
    </submittedName>
</protein>
<dbReference type="NCBIfam" id="NF040941">
    <property type="entry name" value="GGGWT_bact"/>
    <property type="match status" value="1"/>
</dbReference>
<reference evidence="5" key="1">
    <citation type="submission" date="2025-08" db="UniProtKB">
        <authorList>
            <consortium name="RefSeq"/>
        </authorList>
    </citation>
    <scope>IDENTIFICATION</scope>
</reference>
<evidence type="ECO:0000259" key="3">
    <source>
        <dbReference type="PROSITE" id="PS51406"/>
    </source>
</evidence>
<feature type="domain" description="Fibrinogen C-terminal" evidence="3">
    <location>
        <begin position="20"/>
        <end position="246"/>
    </location>
</feature>
<evidence type="ECO:0000256" key="2">
    <source>
        <dbReference type="SAM" id="SignalP"/>
    </source>
</evidence>
<dbReference type="FunFam" id="3.90.215.10:FF:000001">
    <property type="entry name" value="Tenascin isoform 1"/>
    <property type="match status" value="1"/>
</dbReference>
<gene>
    <name evidence="5" type="primary">LOC115816721</name>
</gene>
<dbReference type="FunCoup" id="A0A6J2VUR0">
    <property type="interactions" value="344"/>
</dbReference>
<dbReference type="PANTHER" id="PTHR19143:SF225">
    <property type="entry name" value="MICROFIBRIL-ASSOCIATED GLYCOPROTEIN 4"/>
    <property type="match status" value="1"/>
</dbReference>
<dbReference type="InParanoid" id="A0A6J2VUR0"/>
<dbReference type="SUPFAM" id="SSF56496">
    <property type="entry name" value="Fibrinogen C-terminal domain-like"/>
    <property type="match status" value="1"/>
</dbReference>
<sequence>FQVGFVFALLLPLLAESVPVALNLYPLDCAELYENGHTLNGVYTIYPAGPNSPVHVYCDMGCEGVHGEEGQWTVIQRRMDGTVNFYRPWDQYRKGFGDSEGEYWLGLENIYQLTRRRKYELRVDMEDFEGGMVHAQYSSFSIDSETEGYRLHVSGYTDGGAGDSLTTHNGQKFSTFDRDQDTQGALNCARKYLGAFWYATCHNVNPNGVYLWGSDGTHYAIGVEWKTWKGYNYSLKKISMKIRPVP</sequence>
<dbReference type="InterPro" id="IPR036056">
    <property type="entry name" value="Fibrinogen-like_C"/>
</dbReference>
<dbReference type="RefSeq" id="XP_030635663.1">
    <property type="nucleotide sequence ID" value="XM_030779803.1"/>
</dbReference>
<dbReference type="Proteomes" id="UP000504632">
    <property type="component" value="Chromosome 7"/>
</dbReference>
<proteinExistence type="predicted"/>
<evidence type="ECO:0000313" key="5">
    <source>
        <dbReference type="RefSeq" id="XP_030635663.1"/>
    </source>
</evidence>
<dbReference type="InterPro" id="IPR014716">
    <property type="entry name" value="Fibrinogen_a/b/g_C_1"/>
</dbReference>
<feature type="non-terminal residue" evidence="5">
    <location>
        <position position="1"/>
    </location>
</feature>
<name>A0A6J2VUR0_CHACN</name>
<dbReference type="PANTHER" id="PTHR19143">
    <property type="entry name" value="FIBRINOGEN/TENASCIN/ANGIOPOEITIN"/>
    <property type="match status" value="1"/>
</dbReference>
<dbReference type="InterPro" id="IPR002181">
    <property type="entry name" value="Fibrinogen_a/b/g_C_dom"/>
</dbReference>
<keyword evidence="4" id="KW-1185">Reference proteome</keyword>
<keyword evidence="1" id="KW-1015">Disulfide bond</keyword>
<evidence type="ECO:0000256" key="1">
    <source>
        <dbReference type="ARBA" id="ARBA00023157"/>
    </source>
</evidence>
<dbReference type="AlphaFoldDB" id="A0A6J2VUR0"/>
<evidence type="ECO:0000313" key="4">
    <source>
        <dbReference type="Proteomes" id="UP000504632"/>
    </source>
</evidence>
<feature type="chain" id="PRO_5026975692" evidence="2">
    <location>
        <begin position="18"/>
        <end position="246"/>
    </location>
</feature>
<dbReference type="InterPro" id="IPR050373">
    <property type="entry name" value="Fibrinogen_C-term_domain"/>
</dbReference>
<dbReference type="GO" id="GO:0048251">
    <property type="term" value="P:elastic fiber assembly"/>
    <property type="evidence" value="ECO:0007669"/>
    <property type="project" value="TreeGrafter"/>
</dbReference>
<feature type="signal peptide" evidence="2">
    <location>
        <begin position="1"/>
        <end position="17"/>
    </location>
</feature>
<dbReference type="SMART" id="SM00186">
    <property type="entry name" value="FBG"/>
    <property type="match status" value="1"/>
</dbReference>
<dbReference type="Pfam" id="PF00147">
    <property type="entry name" value="Fibrinogen_C"/>
    <property type="match status" value="1"/>
</dbReference>
<dbReference type="GeneID" id="115816721"/>
<accession>A0A6J2VUR0</accession>
<organism evidence="4 5">
    <name type="scientific">Chanos chanos</name>
    <name type="common">Milkfish</name>
    <name type="synonym">Mugil chanos</name>
    <dbReference type="NCBI Taxonomy" id="29144"/>
    <lineage>
        <taxon>Eukaryota</taxon>
        <taxon>Metazoa</taxon>
        <taxon>Chordata</taxon>
        <taxon>Craniata</taxon>
        <taxon>Vertebrata</taxon>
        <taxon>Euteleostomi</taxon>
        <taxon>Actinopterygii</taxon>
        <taxon>Neopterygii</taxon>
        <taxon>Teleostei</taxon>
        <taxon>Ostariophysi</taxon>
        <taxon>Gonorynchiformes</taxon>
        <taxon>Chanidae</taxon>
        <taxon>Chanos</taxon>
    </lineage>
</organism>
<dbReference type="OrthoDB" id="7735550at2759"/>
<dbReference type="GO" id="GO:0005615">
    <property type="term" value="C:extracellular space"/>
    <property type="evidence" value="ECO:0007669"/>
    <property type="project" value="TreeGrafter"/>
</dbReference>
<dbReference type="Gene3D" id="3.90.215.10">
    <property type="entry name" value="Gamma Fibrinogen, chain A, domain 1"/>
    <property type="match status" value="1"/>
</dbReference>
<keyword evidence="2" id="KW-0732">Signal</keyword>